<comment type="caution">
    <text evidence="1">The sequence shown here is derived from an EMBL/GenBank/DDBJ whole genome shotgun (WGS) entry which is preliminary data.</text>
</comment>
<accession>A0A2N5VXM4</accession>
<evidence type="ECO:0000313" key="2">
    <source>
        <dbReference type="Proteomes" id="UP000235388"/>
    </source>
</evidence>
<sequence>MDGLEIHGYLLSLNGQSSPNVAITNPLLTICKSSTGPLDYFAAQNEHYEHFFPQIPFYLGDVKDELNLHEIMLGKRIKRIGKELIGLASPPAAVSMGSACVPGGSDLPAPGVHHAVGPKHSDKQRLSYETGQCGALLGQHIHPPFTQVAETHVGVGTGQVGDLPDFLVVDTPAFIRWIARHHLSPPNPNNQVICRPQIKITHPATIMMVIPAFSASFLEVGSVRLLTSCSLKSHSITRLFLNTPSPTTKSQTIVNR</sequence>
<dbReference type="Proteomes" id="UP000235388">
    <property type="component" value="Unassembled WGS sequence"/>
</dbReference>
<protein>
    <submittedName>
        <fullName evidence="1">Uncharacterized protein</fullName>
    </submittedName>
</protein>
<dbReference type="EMBL" id="PGCJ01000041">
    <property type="protein sequence ID" value="PLW54749.1"/>
    <property type="molecule type" value="Genomic_DNA"/>
</dbReference>
<dbReference type="AlphaFoldDB" id="A0A2N5VXM4"/>
<organism evidence="1 2">
    <name type="scientific">Puccinia coronata f. sp. avenae</name>
    <dbReference type="NCBI Taxonomy" id="200324"/>
    <lineage>
        <taxon>Eukaryota</taxon>
        <taxon>Fungi</taxon>
        <taxon>Dikarya</taxon>
        <taxon>Basidiomycota</taxon>
        <taxon>Pucciniomycotina</taxon>
        <taxon>Pucciniomycetes</taxon>
        <taxon>Pucciniales</taxon>
        <taxon>Pucciniaceae</taxon>
        <taxon>Puccinia</taxon>
    </lineage>
</organism>
<reference evidence="1 2" key="1">
    <citation type="submission" date="2017-11" db="EMBL/GenBank/DDBJ databases">
        <title>De novo assembly and phasing of dikaryotic genomes from two isolates of Puccinia coronata f. sp. avenae, the causal agent of oat crown rust.</title>
        <authorList>
            <person name="Miller M.E."/>
            <person name="Zhang Y."/>
            <person name="Omidvar V."/>
            <person name="Sperschneider J."/>
            <person name="Schwessinger B."/>
            <person name="Raley C."/>
            <person name="Palmer J.M."/>
            <person name="Garnica D."/>
            <person name="Upadhyaya N."/>
            <person name="Rathjen J."/>
            <person name="Taylor J.M."/>
            <person name="Park R.F."/>
            <person name="Dodds P.N."/>
            <person name="Hirsch C.D."/>
            <person name="Kianian S.F."/>
            <person name="Figueroa M."/>
        </authorList>
    </citation>
    <scope>NUCLEOTIDE SEQUENCE [LARGE SCALE GENOMIC DNA]</scope>
    <source>
        <strain evidence="1">12NC29</strain>
    </source>
</reference>
<keyword evidence="2" id="KW-1185">Reference proteome</keyword>
<proteinExistence type="predicted"/>
<gene>
    <name evidence="1" type="ORF">PCANC_03726</name>
</gene>
<evidence type="ECO:0000313" key="1">
    <source>
        <dbReference type="EMBL" id="PLW54749.1"/>
    </source>
</evidence>
<name>A0A2N5VXM4_9BASI</name>